<evidence type="ECO:0000259" key="3">
    <source>
        <dbReference type="Pfam" id="PF13649"/>
    </source>
</evidence>
<comment type="caution">
    <text evidence="4">The sequence shown here is derived from an EMBL/GenBank/DDBJ whole genome shotgun (WGS) entry which is preliminary data.</text>
</comment>
<organism evidence="4 5">
    <name type="scientific">Propioniferax innocua</name>
    <dbReference type="NCBI Taxonomy" id="1753"/>
    <lineage>
        <taxon>Bacteria</taxon>
        <taxon>Bacillati</taxon>
        <taxon>Actinomycetota</taxon>
        <taxon>Actinomycetes</taxon>
        <taxon>Propionibacteriales</taxon>
        <taxon>Propionibacteriaceae</taxon>
        <taxon>Propioniferax</taxon>
    </lineage>
</organism>
<name>A0A542ZCD5_9ACTN</name>
<dbReference type="GO" id="GO:0032259">
    <property type="term" value="P:methylation"/>
    <property type="evidence" value="ECO:0007669"/>
    <property type="project" value="UniProtKB-KW"/>
</dbReference>
<keyword evidence="5" id="KW-1185">Reference proteome</keyword>
<dbReference type="PANTHER" id="PTHR43861:SF1">
    <property type="entry name" value="TRANS-ACONITATE 2-METHYLTRANSFERASE"/>
    <property type="match status" value="1"/>
</dbReference>
<dbReference type="SUPFAM" id="SSF53335">
    <property type="entry name" value="S-adenosyl-L-methionine-dependent methyltransferases"/>
    <property type="match status" value="1"/>
</dbReference>
<feature type="domain" description="Methyltransferase" evidence="3">
    <location>
        <begin position="46"/>
        <end position="134"/>
    </location>
</feature>
<keyword evidence="2 4" id="KW-0808">Transferase</keyword>
<dbReference type="InterPro" id="IPR029063">
    <property type="entry name" value="SAM-dependent_MTases_sf"/>
</dbReference>
<gene>
    <name evidence="4" type="ORF">FB460_1845</name>
</gene>
<dbReference type="CDD" id="cd02440">
    <property type="entry name" value="AdoMet_MTases"/>
    <property type="match status" value="1"/>
</dbReference>
<accession>A0A542ZCD5</accession>
<proteinExistence type="predicted"/>
<protein>
    <submittedName>
        <fullName evidence="4">Methyltransferase family protein</fullName>
    </submittedName>
</protein>
<dbReference type="AlphaFoldDB" id="A0A542ZCD5"/>
<evidence type="ECO:0000313" key="5">
    <source>
        <dbReference type="Proteomes" id="UP000316196"/>
    </source>
</evidence>
<dbReference type="Pfam" id="PF13649">
    <property type="entry name" value="Methyltransf_25"/>
    <property type="match status" value="1"/>
</dbReference>
<dbReference type="Gene3D" id="3.40.50.150">
    <property type="entry name" value="Vaccinia Virus protein VP39"/>
    <property type="match status" value="1"/>
</dbReference>
<dbReference type="GO" id="GO:0008168">
    <property type="term" value="F:methyltransferase activity"/>
    <property type="evidence" value="ECO:0007669"/>
    <property type="project" value="UniProtKB-KW"/>
</dbReference>
<evidence type="ECO:0000256" key="1">
    <source>
        <dbReference type="ARBA" id="ARBA00022603"/>
    </source>
</evidence>
<dbReference type="RefSeq" id="WP_211345929.1">
    <property type="nucleotide sequence ID" value="NZ_BAAAMD010000004.1"/>
</dbReference>
<reference evidence="4 5" key="1">
    <citation type="submission" date="2019-06" db="EMBL/GenBank/DDBJ databases">
        <title>Sequencing the genomes of 1000 actinobacteria strains.</title>
        <authorList>
            <person name="Klenk H.-P."/>
        </authorList>
    </citation>
    <scope>NUCLEOTIDE SEQUENCE [LARGE SCALE GENOMIC DNA]</scope>
    <source>
        <strain evidence="4 5">DSM 8251</strain>
    </source>
</reference>
<evidence type="ECO:0000313" key="4">
    <source>
        <dbReference type="EMBL" id="TQL57994.1"/>
    </source>
</evidence>
<evidence type="ECO:0000256" key="2">
    <source>
        <dbReference type="ARBA" id="ARBA00022679"/>
    </source>
</evidence>
<dbReference type="InterPro" id="IPR041698">
    <property type="entry name" value="Methyltransf_25"/>
</dbReference>
<dbReference type="PANTHER" id="PTHR43861">
    <property type="entry name" value="TRANS-ACONITATE 2-METHYLTRANSFERASE-RELATED"/>
    <property type="match status" value="1"/>
</dbReference>
<dbReference type="Proteomes" id="UP000316196">
    <property type="component" value="Unassembled WGS sequence"/>
</dbReference>
<keyword evidence="1 4" id="KW-0489">Methyltransferase</keyword>
<sequence length="197" mass="21340">MSTPQTVQHYTARADEYAHHLGSLEATHPADRELIGRWASGVGGRIIDLGCGPGHWAAFLHQQGASVRGIDPVERFIDIAQRAHPEVEYDVGSVMELADGAANGIMAWYSLIHLEPTEMEPALRRCRSALVPGGSLLIGFFDGPAVEAFDHAVTTAHFWPVHELSALLETVGFSILETVQRHDEGSRPHAAIIAALP</sequence>
<dbReference type="EMBL" id="VFOR01000002">
    <property type="protein sequence ID" value="TQL57994.1"/>
    <property type="molecule type" value="Genomic_DNA"/>
</dbReference>